<name>A0A5J4V4S8_9EUKA</name>
<proteinExistence type="predicted"/>
<accession>A0A5J4V4S8</accession>
<evidence type="ECO:0000313" key="2">
    <source>
        <dbReference type="Proteomes" id="UP000324800"/>
    </source>
</evidence>
<comment type="caution">
    <text evidence="1">The sequence shown here is derived from an EMBL/GenBank/DDBJ whole genome shotgun (WGS) entry which is preliminary data.</text>
</comment>
<organism evidence="1 2">
    <name type="scientific">Streblomastix strix</name>
    <dbReference type="NCBI Taxonomy" id="222440"/>
    <lineage>
        <taxon>Eukaryota</taxon>
        <taxon>Metamonada</taxon>
        <taxon>Preaxostyla</taxon>
        <taxon>Oxymonadida</taxon>
        <taxon>Streblomastigidae</taxon>
        <taxon>Streblomastix</taxon>
    </lineage>
</organism>
<protein>
    <submittedName>
        <fullName evidence="1">Uncharacterized protein</fullName>
    </submittedName>
</protein>
<reference evidence="1 2" key="1">
    <citation type="submission" date="2019-03" db="EMBL/GenBank/DDBJ databases">
        <title>Single cell metagenomics reveals metabolic interactions within the superorganism composed of flagellate Streblomastix strix and complex community of Bacteroidetes bacteria on its surface.</title>
        <authorList>
            <person name="Treitli S.C."/>
            <person name="Kolisko M."/>
            <person name="Husnik F."/>
            <person name="Keeling P."/>
            <person name="Hampl V."/>
        </authorList>
    </citation>
    <scope>NUCLEOTIDE SEQUENCE [LARGE SCALE GENOMIC DNA]</scope>
    <source>
        <strain evidence="1">ST1C</strain>
    </source>
</reference>
<gene>
    <name evidence="1" type="ORF">EZS28_027129</name>
</gene>
<evidence type="ECO:0000313" key="1">
    <source>
        <dbReference type="EMBL" id="KAA6377344.1"/>
    </source>
</evidence>
<dbReference type="EMBL" id="SNRW01009892">
    <property type="protein sequence ID" value="KAA6377344.1"/>
    <property type="molecule type" value="Genomic_DNA"/>
</dbReference>
<dbReference type="AlphaFoldDB" id="A0A5J4V4S8"/>
<dbReference type="Proteomes" id="UP000324800">
    <property type="component" value="Unassembled WGS sequence"/>
</dbReference>
<sequence>MLNQYRDQEEVQTREIFPRNLTDEILQSQPLIGIGGKTTRYLQTWKLVKADDFIQKRFFLLFKNENSEKSLQQKLRICPFSGTREEETAYAVKLEEELRENIIEQIPEEQAE</sequence>